<evidence type="ECO:0000313" key="2">
    <source>
        <dbReference type="EMBL" id="KAK6966490.1"/>
    </source>
</evidence>
<evidence type="ECO:0000313" key="3">
    <source>
        <dbReference type="Proteomes" id="UP001362999"/>
    </source>
</evidence>
<proteinExistence type="predicted"/>
<protein>
    <submittedName>
        <fullName evidence="2">Uncharacterized protein</fullName>
    </submittedName>
</protein>
<evidence type="ECO:0000256" key="1">
    <source>
        <dbReference type="SAM" id="MobiDB-lite"/>
    </source>
</evidence>
<keyword evidence="3" id="KW-1185">Reference proteome</keyword>
<sequence>MPRQRRETNYMPPLPPPLPFSMDELNLDSEPSRESQSHGVFPIGFERSPETPHYHLSTNLLDDDDDDLPRGASPFASDRPTTRLHRWVAESRRRNSYRTGSFNPAFDDPFSGHMYGMPPRNTHFRLKCHQKMFENFKKRNACDTASAAWDVDDMEIHKVEVMTRIYDTATAGTYAGGETATVESMNLSSDSDIKPVEPRYPASFWGDIVSRLENQNEGEGAAEADGEGEV</sequence>
<gene>
    <name evidence="2" type="ORF">R3P38DRAFT_3154316</name>
</gene>
<accession>A0AAV9YZH8</accession>
<comment type="caution">
    <text evidence="2">The sequence shown here is derived from an EMBL/GenBank/DDBJ whole genome shotgun (WGS) entry which is preliminary data.</text>
</comment>
<organism evidence="2 3">
    <name type="scientific">Favolaschia claudopus</name>
    <dbReference type="NCBI Taxonomy" id="2862362"/>
    <lineage>
        <taxon>Eukaryota</taxon>
        <taxon>Fungi</taxon>
        <taxon>Dikarya</taxon>
        <taxon>Basidiomycota</taxon>
        <taxon>Agaricomycotina</taxon>
        <taxon>Agaricomycetes</taxon>
        <taxon>Agaricomycetidae</taxon>
        <taxon>Agaricales</taxon>
        <taxon>Marasmiineae</taxon>
        <taxon>Mycenaceae</taxon>
        <taxon>Favolaschia</taxon>
    </lineage>
</organism>
<name>A0AAV9YZH8_9AGAR</name>
<feature type="region of interest" description="Disordered" evidence="1">
    <location>
        <begin position="1"/>
        <end position="56"/>
    </location>
</feature>
<dbReference type="AlphaFoldDB" id="A0AAV9YZH8"/>
<dbReference type="EMBL" id="JAWWNJ010000269">
    <property type="protein sequence ID" value="KAK6966490.1"/>
    <property type="molecule type" value="Genomic_DNA"/>
</dbReference>
<reference evidence="2 3" key="1">
    <citation type="journal article" date="2024" name="J Genomics">
        <title>Draft genome sequencing and assembly of Favolaschia claudopus CIRM-BRFM 2984 isolated from oak limbs.</title>
        <authorList>
            <person name="Navarro D."/>
            <person name="Drula E."/>
            <person name="Chaduli D."/>
            <person name="Cazenave R."/>
            <person name="Ahrendt S."/>
            <person name="Wang J."/>
            <person name="Lipzen A."/>
            <person name="Daum C."/>
            <person name="Barry K."/>
            <person name="Grigoriev I.V."/>
            <person name="Favel A."/>
            <person name="Rosso M.N."/>
            <person name="Martin F."/>
        </authorList>
    </citation>
    <scope>NUCLEOTIDE SEQUENCE [LARGE SCALE GENOMIC DNA]</scope>
    <source>
        <strain evidence="2 3">CIRM-BRFM 2984</strain>
    </source>
</reference>
<dbReference type="Proteomes" id="UP001362999">
    <property type="component" value="Unassembled WGS sequence"/>
</dbReference>